<name>A0A0C9VQ05_9AGAM</name>
<dbReference type="HOGENOM" id="CLU_1797087_0_0_1"/>
<organism evidence="2 3">
    <name type="scientific">Hydnomerulius pinastri MD-312</name>
    <dbReference type="NCBI Taxonomy" id="994086"/>
    <lineage>
        <taxon>Eukaryota</taxon>
        <taxon>Fungi</taxon>
        <taxon>Dikarya</taxon>
        <taxon>Basidiomycota</taxon>
        <taxon>Agaricomycotina</taxon>
        <taxon>Agaricomycetes</taxon>
        <taxon>Agaricomycetidae</taxon>
        <taxon>Boletales</taxon>
        <taxon>Boletales incertae sedis</taxon>
        <taxon>Leucogyrophana</taxon>
    </lineage>
</organism>
<accession>A0A0C9VQ05</accession>
<evidence type="ECO:0000313" key="2">
    <source>
        <dbReference type="EMBL" id="KIJ59770.1"/>
    </source>
</evidence>
<reference evidence="2 3" key="1">
    <citation type="submission" date="2014-04" db="EMBL/GenBank/DDBJ databases">
        <title>Evolutionary Origins and Diversification of the Mycorrhizal Mutualists.</title>
        <authorList>
            <consortium name="DOE Joint Genome Institute"/>
            <consortium name="Mycorrhizal Genomics Consortium"/>
            <person name="Kohler A."/>
            <person name="Kuo A."/>
            <person name="Nagy L.G."/>
            <person name="Floudas D."/>
            <person name="Copeland A."/>
            <person name="Barry K.W."/>
            <person name="Cichocki N."/>
            <person name="Veneault-Fourrey C."/>
            <person name="LaButti K."/>
            <person name="Lindquist E.A."/>
            <person name="Lipzen A."/>
            <person name="Lundell T."/>
            <person name="Morin E."/>
            <person name="Murat C."/>
            <person name="Riley R."/>
            <person name="Ohm R."/>
            <person name="Sun H."/>
            <person name="Tunlid A."/>
            <person name="Henrissat B."/>
            <person name="Grigoriev I.V."/>
            <person name="Hibbett D.S."/>
            <person name="Martin F."/>
        </authorList>
    </citation>
    <scope>NUCLEOTIDE SEQUENCE [LARGE SCALE GENOMIC DNA]</scope>
    <source>
        <strain evidence="2 3">MD-312</strain>
    </source>
</reference>
<evidence type="ECO:0008006" key="4">
    <source>
        <dbReference type="Google" id="ProtNLM"/>
    </source>
</evidence>
<dbReference type="EMBL" id="KN839881">
    <property type="protein sequence ID" value="KIJ59770.1"/>
    <property type="molecule type" value="Genomic_DNA"/>
</dbReference>
<dbReference type="AlphaFoldDB" id="A0A0C9VQ05"/>
<feature type="signal peptide" evidence="1">
    <location>
        <begin position="1"/>
        <end position="30"/>
    </location>
</feature>
<protein>
    <recommendedName>
        <fullName evidence="4">Transmembrane protein</fullName>
    </recommendedName>
</protein>
<keyword evidence="1" id="KW-0732">Signal</keyword>
<sequence length="140" mass="13957">MKMLLFRPTFLTAAFALVVVLCSFVMTVSAAPQFGRPLLHALDELPTGLASAPVDVAAASLAASGTAATPTVDVIASAVPAADCEDQDSDPNPVNVAGLQASTTVSSTTPVVTNGALRSLGGTNAAVILSVVASAIFIAF</sequence>
<dbReference type="Proteomes" id="UP000053820">
    <property type="component" value="Unassembled WGS sequence"/>
</dbReference>
<proteinExistence type="predicted"/>
<evidence type="ECO:0000313" key="3">
    <source>
        <dbReference type="Proteomes" id="UP000053820"/>
    </source>
</evidence>
<dbReference type="OrthoDB" id="2689548at2759"/>
<gene>
    <name evidence="2" type="ORF">HYDPIDRAFT_170635</name>
</gene>
<feature type="chain" id="PRO_5002205548" description="Transmembrane protein" evidence="1">
    <location>
        <begin position="31"/>
        <end position="140"/>
    </location>
</feature>
<keyword evidence="3" id="KW-1185">Reference proteome</keyword>
<evidence type="ECO:0000256" key="1">
    <source>
        <dbReference type="SAM" id="SignalP"/>
    </source>
</evidence>